<keyword evidence="5" id="KW-1003">Cell membrane</keyword>
<keyword evidence="9" id="KW-1185">Reference proteome</keyword>
<comment type="similarity">
    <text evidence="5 6">Belongs to the complex I subunit 1 family.</text>
</comment>
<feature type="transmembrane region" description="Helical" evidence="5">
    <location>
        <begin position="84"/>
        <end position="107"/>
    </location>
</feature>
<dbReference type="Proteomes" id="UP000313849">
    <property type="component" value="Unassembled WGS sequence"/>
</dbReference>
<dbReference type="GO" id="GO:0005886">
    <property type="term" value="C:plasma membrane"/>
    <property type="evidence" value="ECO:0007669"/>
    <property type="project" value="UniProtKB-SubCell"/>
</dbReference>
<dbReference type="RefSeq" id="WP_108719141.1">
    <property type="nucleotide sequence ID" value="NZ_DAMDJA010000004.1"/>
</dbReference>
<dbReference type="NCBIfam" id="NF004741">
    <property type="entry name" value="PRK06076.1-2"/>
    <property type="match status" value="1"/>
</dbReference>
<comment type="function">
    <text evidence="5">NDH-1 shuttles electrons from NADH, via FMN and iron-sulfur (Fe-S) centers, to quinones in the respiratory chain. The immediate electron acceptor for the enzyme in this species is believed to be ubiquinone. Couples the redox reaction to proton translocation (for every two electrons transferred, four hydrogen ions are translocated across the cytoplasmic membrane), and thus conserves the redox energy in a proton gradient. This subunit may bind ubiquinone.</text>
</comment>
<organism evidence="8 9">
    <name type="scientific">Miniimonas arenae</name>
    <dbReference type="NCBI Taxonomy" id="676201"/>
    <lineage>
        <taxon>Bacteria</taxon>
        <taxon>Bacillati</taxon>
        <taxon>Actinomycetota</taxon>
        <taxon>Actinomycetes</taxon>
        <taxon>Micrococcales</taxon>
        <taxon>Beutenbergiaceae</taxon>
        <taxon>Miniimonas</taxon>
    </lineage>
</organism>
<comment type="caution">
    <text evidence="8">The sequence shown here is derived from an EMBL/GenBank/DDBJ whole genome shotgun (WGS) entry which is preliminary data.</text>
</comment>
<feature type="transmembrane region" description="Helical" evidence="5">
    <location>
        <begin position="170"/>
        <end position="191"/>
    </location>
</feature>
<evidence type="ECO:0000256" key="5">
    <source>
        <dbReference type="HAMAP-Rule" id="MF_01350"/>
    </source>
</evidence>
<name>A0A5C5BB78_9MICO</name>
<dbReference type="AlphaFoldDB" id="A0A5C5BB78"/>
<comment type="catalytic activity">
    <reaction evidence="5">
        <text>a quinone + NADH + 5 H(+)(in) = a quinol + NAD(+) + 4 H(+)(out)</text>
        <dbReference type="Rhea" id="RHEA:57888"/>
        <dbReference type="ChEBI" id="CHEBI:15378"/>
        <dbReference type="ChEBI" id="CHEBI:24646"/>
        <dbReference type="ChEBI" id="CHEBI:57540"/>
        <dbReference type="ChEBI" id="CHEBI:57945"/>
        <dbReference type="ChEBI" id="CHEBI:132124"/>
    </reaction>
</comment>
<dbReference type="EMBL" id="VENP01000033">
    <property type="protein sequence ID" value="TNU73774.1"/>
    <property type="molecule type" value="Genomic_DNA"/>
</dbReference>
<feature type="transmembrane region" description="Helical" evidence="5">
    <location>
        <begin position="197"/>
        <end position="216"/>
    </location>
</feature>
<proteinExistence type="inferred from homology"/>
<feature type="compositionally biased region" description="Pro residues" evidence="7">
    <location>
        <begin position="402"/>
        <end position="412"/>
    </location>
</feature>
<evidence type="ECO:0000256" key="1">
    <source>
        <dbReference type="ARBA" id="ARBA00004141"/>
    </source>
</evidence>
<evidence type="ECO:0000256" key="7">
    <source>
        <dbReference type="SAM" id="MobiDB-lite"/>
    </source>
</evidence>
<dbReference type="Pfam" id="PF00146">
    <property type="entry name" value="NADHdh"/>
    <property type="match status" value="1"/>
</dbReference>
<accession>A0A5C5BB78</accession>
<dbReference type="GO" id="GO:0048038">
    <property type="term" value="F:quinone binding"/>
    <property type="evidence" value="ECO:0007669"/>
    <property type="project" value="UniProtKB-KW"/>
</dbReference>
<keyword evidence="5" id="KW-0874">Quinone</keyword>
<feature type="transmembrane region" description="Helical" evidence="5">
    <location>
        <begin position="358"/>
        <end position="376"/>
    </location>
</feature>
<feature type="transmembrane region" description="Helical" evidence="5">
    <location>
        <begin position="127"/>
        <end position="149"/>
    </location>
</feature>
<evidence type="ECO:0000256" key="4">
    <source>
        <dbReference type="ARBA" id="ARBA00023136"/>
    </source>
</evidence>
<feature type="region of interest" description="Disordered" evidence="7">
    <location>
        <begin position="402"/>
        <end position="439"/>
    </location>
</feature>
<comment type="subunit">
    <text evidence="5">NDH-1 is composed of 14 different subunits. Subunits NuoA, H, J, K, L, M, N constitute the membrane sector of the complex.</text>
</comment>
<evidence type="ECO:0000256" key="3">
    <source>
        <dbReference type="ARBA" id="ARBA00022989"/>
    </source>
</evidence>
<keyword evidence="3 5" id="KW-1133">Transmembrane helix</keyword>
<comment type="subcellular location">
    <subcellularLocation>
        <location evidence="5 6">Cell membrane</location>
        <topology evidence="5 6">Multi-pass membrane protein</topology>
    </subcellularLocation>
    <subcellularLocation>
        <location evidence="1">Membrane</location>
        <topology evidence="1">Multi-pass membrane protein</topology>
    </subcellularLocation>
</comment>
<dbReference type="GO" id="GO:0009060">
    <property type="term" value="P:aerobic respiration"/>
    <property type="evidence" value="ECO:0007669"/>
    <property type="project" value="TreeGrafter"/>
</dbReference>
<dbReference type="InterPro" id="IPR018086">
    <property type="entry name" value="NADH_UbQ_OxRdtase_su1_CS"/>
</dbReference>
<dbReference type="NCBIfam" id="NF004743">
    <property type="entry name" value="PRK06076.1-4"/>
    <property type="match status" value="1"/>
</dbReference>
<keyword evidence="5" id="KW-1278">Translocase</keyword>
<feature type="transmembrane region" description="Helical" evidence="5">
    <location>
        <begin position="290"/>
        <end position="310"/>
    </location>
</feature>
<dbReference type="OrthoDB" id="9803734at2"/>
<keyword evidence="5 6" id="KW-0520">NAD</keyword>
<dbReference type="InterPro" id="IPR001694">
    <property type="entry name" value="NADH_UbQ_OxRdtase_su1/FPO"/>
</dbReference>
<dbReference type="PROSITE" id="PS00668">
    <property type="entry name" value="COMPLEX1_ND1_2"/>
    <property type="match status" value="1"/>
</dbReference>
<evidence type="ECO:0000313" key="8">
    <source>
        <dbReference type="EMBL" id="TNU73774.1"/>
    </source>
</evidence>
<dbReference type="HAMAP" id="MF_01350">
    <property type="entry name" value="NDH1_NuoH"/>
    <property type="match status" value="1"/>
</dbReference>
<dbReference type="PANTHER" id="PTHR11432">
    <property type="entry name" value="NADH DEHYDROGENASE SUBUNIT 1"/>
    <property type="match status" value="1"/>
</dbReference>
<dbReference type="EC" id="7.1.1.-" evidence="5"/>
<evidence type="ECO:0000256" key="6">
    <source>
        <dbReference type="RuleBase" id="RU000471"/>
    </source>
</evidence>
<protein>
    <recommendedName>
        <fullName evidence="5">NADH-quinone oxidoreductase subunit H</fullName>
        <ecNumber evidence="5">7.1.1.-</ecNumber>
    </recommendedName>
    <alternativeName>
        <fullName evidence="5">NADH dehydrogenase I subunit H</fullName>
    </alternativeName>
    <alternativeName>
        <fullName evidence="5">NDH-1 subunit H</fullName>
    </alternativeName>
</protein>
<keyword evidence="8" id="KW-0560">Oxidoreductase</keyword>
<feature type="compositionally biased region" description="Low complexity" evidence="7">
    <location>
        <begin position="418"/>
        <end position="430"/>
    </location>
</feature>
<feature type="transmembrane region" description="Helical" evidence="5">
    <location>
        <begin position="246"/>
        <end position="270"/>
    </location>
</feature>
<keyword evidence="2 5" id="KW-0812">Transmembrane</keyword>
<evidence type="ECO:0000256" key="2">
    <source>
        <dbReference type="ARBA" id="ARBA00022692"/>
    </source>
</evidence>
<dbReference type="PROSITE" id="PS00667">
    <property type="entry name" value="COMPLEX1_ND1_1"/>
    <property type="match status" value="1"/>
</dbReference>
<sequence length="439" mass="48479">MNHQVVADFSNDTWWIWVIKAVAIIVFLLLNVLIAIWAERRILGRMQIRPGPNVHGPLGLFQSLADAMKLLLKEDMTVKAADKFVYVLAPLITVFASLLVFAVIPFGPEVSMFGVVTPLQLTDTPVAVLYVLAVTSFGVYGIMLGGWASGSTYPLLGSVRGTAQVISYELAMGLSLVSVFVVSGSMSTSAIVAAQAPFWWCLALLPAFLVYVVSMVGETNRLPFDLPEAEGELVAGHMTEYSSMKFAWFFLAEYINMFNVSAVATTLFLGGWRAPWPISAIGDGMFNEGWWPFLWFFLKMWSLMFFFFWVRGTLLRFRYDQFMNIGWKILIPTALVWLVAVIGVQSVRQFAEVDLRQMLIWIGIPLAVLLLALVFWPEKKKPEPVAAGPVVFDPMADGFPVPPLPGQQLPPAPRRRTVSAGSVVAGATAGPETKETGDE</sequence>
<gene>
    <name evidence="5 8" type="primary">nuoH</name>
    <name evidence="8" type="ORF">FH969_09565</name>
</gene>
<evidence type="ECO:0000313" key="9">
    <source>
        <dbReference type="Proteomes" id="UP000313849"/>
    </source>
</evidence>
<keyword evidence="5" id="KW-0830">Ubiquinone</keyword>
<reference evidence="8 9" key="1">
    <citation type="submission" date="2019-06" db="EMBL/GenBank/DDBJ databases">
        <title>Draft genome sequence of Miniimonas arenae KCTC 19750T isolated from sea sand.</title>
        <authorList>
            <person name="Park S.-J."/>
        </authorList>
    </citation>
    <scope>NUCLEOTIDE SEQUENCE [LARGE SCALE GENOMIC DNA]</scope>
    <source>
        <strain evidence="8 9">KCTC 19750</strain>
    </source>
</reference>
<dbReference type="GO" id="GO:0003954">
    <property type="term" value="F:NADH dehydrogenase activity"/>
    <property type="evidence" value="ECO:0007669"/>
    <property type="project" value="TreeGrafter"/>
</dbReference>
<feature type="transmembrane region" description="Helical" evidence="5">
    <location>
        <begin position="322"/>
        <end position="346"/>
    </location>
</feature>
<dbReference type="PANTHER" id="PTHR11432:SF3">
    <property type="entry name" value="NADH-UBIQUINONE OXIDOREDUCTASE CHAIN 1"/>
    <property type="match status" value="1"/>
</dbReference>
<feature type="transmembrane region" description="Helical" evidence="5">
    <location>
        <begin position="14"/>
        <end position="38"/>
    </location>
</feature>
<keyword evidence="4 5" id="KW-0472">Membrane</keyword>
<dbReference type="GO" id="GO:0016655">
    <property type="term" value="F:oxidoreductase activity, acting on NAD(P)H, quinone or similar compound as acceptor"/>
    <property type="evidence" value="ECO:0007669"/>
    <property type="project" value="UniProtKB-UniRule"/>
</dbReference>